<dbReference type="InterPro" id="IPR046947">
    <property type="entry name" value="LytR-like"/>
</dbReference>
<dbReference type="GO" id="GO:0003677">
    <property type="term" value="F:DNA binding"/>
    <property type="evidence" value="ECO:0007669"/>
    <property type="project" value="InterPro"/>
</dbReference>
<keyword evidence="2" id="KW-0472">Membrane</keyword>
<dbReference type="OrthoDB" id="1118393at2"/>
<keyword evidence="2" id="KW-0812">Transmembrane</keyword>
<keyword evidence="2" id="KW-1133">Transmembrane helix</keyword>
<feature type="transmembrane region" description="Helical" evidence="2">
    <location>
        <begin position="113"/>
        <end position="133"/>
    </location>
</feature>
<dbReference type="PANTHER" id="PTHR37299:SF1">
    <property type="entry name" value="STAGE 0 SPORULATION PROTEIN A HOMOLOG"/>
    <property type="match status" value="1"/>
</dbReference>
<protein>
    <submittedName>
        <fullName evidence="4">Transcriptional regulator, LytTR family</fullName>
    </submittedName>
</protein>
<dbReference type="PROSITE" id="PS50930">
    <property type="entry name" value="HTH_LYTTR"/>
    <property type="match status" value="1"/>
</dbReference>
<dbReference type="SMART" id="SM00850">
    <property type="entry name" value="LytTR"/>
    <property type="match status" value="1"/>
</dbReference>
<sequence length="284" mass="32198">MKQLSKELATIALAVIFLLSFLQPFGIDQMSHNRMLLIMGGAILAVLSSAVSFAIVKKLFHCDWHDTQGLLLMHAVNIPLLSALTLSLVSWFTWDSFSKAWYCTAGEFSVINYLKACLEVTLISFFIFILQLYRMRNNRLQQELDEVRAINQLLDDRQTDEPRKADSEPSAPCTLTGNAKNAILEVVPERIIYIESMSNYANICYLDGDTLQHHTLRITMKQLRESLAAYTFLVPCHRAFLVNLNFVASISGRPSTGCTLQMFQVEKTIPVSRSYTQEIHARLL</sequence>
<accession>A0A1H4BPF3</accession>
<dbReference type="Proteomes" id="UP000182257">
    <property type="component" value="Unassembled WGS sequence"/>
</dbReference>
<name>A0A1H4BPF3_XYLRU</name>
<evidence type="ECO:0000256" key="2">
    <source>
        <dbReference type="SAM" id="Phobius"/>
    </source>
</evidence>
<feature type="transmembrane region" description="Helical" evidence="2">
    <location>
        <begin position="68"/>
        <end position="93"/>
    </location>
</feature>
<dbReference type="Pfam" id="PF04397">
    <property type="entry name" value="LytTR"/>
    <property type="match status" value="1"/>
</dbReference>
<dbReference type="PANTHER" id="PTHR37299">
    <property type="entry name" value="TRANSCRIPTIONAL REGULATOR-RELATED"/>
    <property type="match status" value="1"/>
</dbReference>
<organism evidence="4 5">
    <name type="scientific">Xylanibacter ruminicola</name>
    <name type="common">Prevotella ruminicola</name>
    <dbReference type="NCBI Taxonomy" id="839"/>
    <lineage>
        <taxon>Bacteria</taxon>
        <taxon>Pseudomonadati</taxon>
        <taxon>Bacteroidota</taxon>
        <taxon>Bacteroidia</taxon>
        <taxon>Bacteroidales</taxon>
        <taxon>Prevotellaceae</taxon>
        <taxon>Xylanibacter</taxon>
    </lineage>
</organism>
<dbReference type="AlphaFoldDB" id="A0A1H4BPF3"/>
<gene>
    <name evidence="4" type="ORF">SAMN05216462_1551</name>
</gene>
<feature type="domain" description="HTH LytTR-type" evidence="3">
    <location>
        <begin position="236"/>
        <end position="284"/>
    </location>
</feature>
<dbReference type="InterPro" id="IPR007492">
    <property type="entry name" value="LytTR_DNA-bd_dom"/>
</dbReference>
<keyword evidence="1" id="KW-0175">Coiled coil</keyword>
<feature type="coiled-coil region" evidence="1">
    <location>
        <begin position="130"/>
        <end position="157"/>
    </location>
</feature>
<proteinExistence type="predicted"/>
<dbReference type="EMBL" id="FNRF01000003">
    <property type="protein sequence ID" value="SEA49934.1"/>
    <property type="molecule type" value="Genomic_DNA"/>
</dbReference>
<dbReference type="GO" id="GO:0000156">
    <property type="term" value="F:phosphorelay response regulator activity"/>
    <property type="evidence" value="ECO:0007669"/>
    <property type="project" value="InterPro"/>
</dbReference>
<dbReference type="RefSeq" id="WP_074760966.1">
    <property type="nucleotide sequence ID" value="NZ_FNRF01000003.1"/>
</dbReference>
<reference evidence="4 5" key="1">
    <citation type="submission" date="2016-10" db="EMBL/GenBank/DDBJ databases">
        <authorList>
            <person name="de Groot N.N."/>
        </authorList>
    </citation>
    <scope>NUCLEOTIDE SEQUENCE [LARGE SCALE GENOMIC DNA]</scope>
    <source>
        <strain evidence="4 5">D31d</strain>
    </source>
</reference>
<evidence type="ECO:0000313" key="4">
    <source>
        <dbReference type="EMBL" id="SEA49934.1"/>
    </source>
</evidence>
<evidence type="ECO:0000259" key="3">
    <source>
        <dbReference type="PROSITE" id="PS50930"/>
    </source>
</evidence>
<evidence type="ECO:0000313" key="5">
    <source>
        <dbReference type="Proteomes" id="UP000182257"/>
    </source>
</evidence>
<evidence type="ECO:0000256" key="1">
    <source>
        <dbReference type="SAM" id="Coils"/>
    </source>
</evidence>
<dbReference type="Gene3D" id="2.40.50.1020">
    <property type="entry name" value="LytTr DNA-binding domain"/>
    <property type="match status" value="1"/>
</dbReference>
<feature type="transmembrane region" description="Helical" evidence="2">
    <location>
        <begin position="34"/>
        <end position="56"/>
    </location>
</feature>